<keyword evidence="1" id="KW-0732">Signal</keyword>
<dbReference type="Proteomes" id="UP001497623">
    <property type="component" value="Unassembled WGS sequence"/>
</dbReference>
<keyword evidence="3" id="KW-1185">Reference proteome</keyword>
<feature type="non-terminal residue" evidence="2">
    <location>
        <position position="1"/>
    </location>
</feature>
<protein>
    <submittedName>
        <fullName evidence="2">Uncharacterized protein</fullName>
    </submittedName>
</protein>
<dbReference type="EMBL" id="CAXKWB010000923">
    <property type="protein sequence ID" value="CAL4062805.1"/>
    <property type="molecule type" value="Genomic_DNA"/>
</dbReference>
<dbReference type="AlphaFoldDB" id="A0AAV2PP50"/>
<name>A0AAV2PP50_MEGNR</name>
<evidence type="ECO:0000313" key="2">
    <source>
        <dbReference type="EMBL" id="CAL4062805.1"/>
    </source>
</evidence>
<evidence type="ECO:0000313" key="3">
    <source>
        <dbReference type="Proteomes" id="UP001497623"/>
    </source>
</evidence>
<comment type="caution">
    <text evidence="2">The sequence shown here is derived from an EMBL/GenBank/DDBJ whole genome shotgun (WGS) entry which is preliminary data.</text>
</comment>
<sequence>ITNIAKMETLLVLLALAHTGLANIHCFRCDNYPGVNYHDPACGEDNYNGYAHGYDSSYLSCYTNILYDGRVERGATSNPEEDGKCSYSGLSLTCYCKDDHCNNHLCQTCPTTIQPPTTTTTHPDTTTTQPPTTSI</sequence>
<reference evidence="2 3" key="1">
    <citation type="submission" date="2024-05" db="EMBL/GenBank/DDBJ databases">
        <authorList>
            <person name="Wallberg A."/>
        </authorList>
    </citation>
    <scope>NUCLEOTIDE SEQUENCE [LARGE SCALE GENOMIC DNA]</scope>
</reference>
<gene>
    <name evidence="2" type="ORF">MNOR_LOCUS2862</name>
</gene>
<organism evidence="2 3">
    <name type="scientific">Meganyctiphanes norvegica</name>
    <name type="common">Northern krill</name>
    <name type="synonym">Thysanopoda norvegica</name>
    <dbReference type="NCBI Taxonomy" id="48144"/>
    <lineage>
        <taxon>Eukaryota</taxon>
        <taxon>Metazoa</taxon>
        <taxon>Ecdysozoa</taxon>
        <taxon>Arthropoda</taxon>
        <taxon>Crustacea</taxon>
        <taxon>Multicrustacea</taxon>
        <taxon>Malacostraca</taxon>
        <taxon>Eumalacostraca</taxon>
        <taxon>Eucarida</taxon>
        <taxon>Euphausiacea</taxon>
        <taxon>Euphausiidae</taxon>
        <taxon>Meganyctiphanes</taxon>
    </lineage>
</organism>
<evidence type="ECO:0000256" key="1">
    <source>
        <dbReference type="SAM" id="SignalP"/>
    </source>
</evidence>
<accession>A0AAV2PP50</accession>
<feature type="chain" id="PRO_5043517079" evidence="1">
    <location>
        <begin position="23"/>
        <end position="135"/>
    </location>
</feature>
<feature type="signal peptide" evidence="1">
    <location>
        <begin position="1"/>
        <end position="22"/>
    </location>
</feature>
<proteinExistence type="predicted"/>